<sequence>MSTARVSTRRIRPMVSKVPEITVWFWIVKLLTTAMGEATSDFLVLHLNKYLAVLLGAVAFGVAFWFQYRAKRYVPYIYWTFVTMVAVFGTMVADAIHIVLGVPYWASTSAFAIFLAAVFITWYRTERTLDIHSIVTRRRELFYWAAVLATFAMGTACGDMTATTLHLGYFASGILFIVLFGAPFLLKRWAGMNEIFAFWFSYVMTRPLGASFADWLGVEKAYGGLGFGRGAVALVTTLFIVVLVAYLTITSKDRPNESLVSNL</sequence>
<feature type="transmembrane region" description="Helical" evidence="1">
    <location>
        <begin position="230"/>
        <end position="249"/>
    </location>
</feature>
<keyword evidence="1" id="KW-0472">Membrane</keyword>
<accession>A0ABS0F535</accession>
<comment type="caution">
    <text evidence="2">The sequence shown here is derived from an EMBL/GenBank/DDBJ whole genome shotgun (WGS) entry which is preliminary data.</text>
</comment>
<dbReference type="EMBL" id="JADPKZ010000044">
    <property type="protein sequence ID" value="MBF8378393.1"/>
    <property type="molecule type" value="Genomic_DNA"/>
</dbReference>
<proteinExistence type="predicted"/>
<protein>
    <recommendedName>
        <fullName evidence="4">Membrane-anchored protein</fullName>
    </recommendedName>
</protein>
<reference evidence="2 3" key="1">
    <citation type="submission" date="2020-11" db="EMBL/GenBank/DDBJ databases">
        <title>Genomic insight of Alicyclobacillus mali FL 18 reveals a new arsenic-resistant strain, with potential in environmental biotechnology.</title>
        <authorList>
            <person name="Fiorentino G."/>
            <person name="Gallo G."/>
            <person name="Aulitto M."/>
        </authorList>
    </citation>
    <scope>NUCLEOTIDE SEQUENCE [LARGE SCALE GENOMIC DNA]</scope>
    <source>
        <strain evidence="2 3">FL 18</strain>
    </source>
</reference>
<gene>
    <name evidence="2" type="ORF">IW967_11040</name>
</gene>
<dbReference type="Proteomes" id="UP000642910">
    <property type="component" value="Unassembled WGS sequence"/>
</dbReference>
<organism evidence="2 3">
    <name type="scientific">Alicyclobacillus mali</name>
    <name type="common">ex Roth et al. 2021</name>
    <dbReference type="NCBI Taxonomy" id="1123961"/>
    <lineage>
        <taxon>Bacteria</taxon>
        <taxon>Bacillati</taxon>
        <taxon>Bacillota</taxon>
        <taxon>Bacilli</taxon>
        <taxon>Bacillales</taxon>
        <taxon>Alicyclobacillaceae</taxon>
        <taxon>Alicyclobacillus</taxon>
    </lineage>
</organism>
<dbReference type="Pfam" id="PF03988">
    <property type="entry name" value="DUF347"/>
    <property type="match status" value="4"/>
</dbReference>
<evidence type="ECO:0008006" key="4">
    <source>
        <dbReference type="Google" id="ProtNLM"/>
    </source>
</evidence>
<dbReference type="RefSeq" id="WP_195867877.1">
    <property type="nucleotide sequence ID" value="NZ_JADPKZ010000044.1"/>
</dbReference>
<feature type="transmembrane region" description="Helical" evidence="1">
    <location>
        <begin position="21"/>
        <end position="38"/>
    </location>
</feature>
<keyword evidence="1" id="KW-0812">Transmembrane</keyword>
<dbReference type="InterPro" id="IPR007136">
    <property type="entry name" value="DUF347"/>
</dbReference>
<feature type="transmembrane region" description="Helical" evidence="1">
    <location>
        <begin position="141"/>
        <end position="161"/>
    </location>
</feature>
<feature type="transmembrane region" description="Helical" evidence="1">
    <location>
        <begin position="75"/>
        <end position="96"/>
    </location>
</feature>
<evidence type="ECO:0000256" key="1">
    <source>
        <dbReference type="SAM" id="Phobius"/>
    </source>
</evidence>
<keyword evidence="3" id="KW-1185">Reference proteome</keyword>
<feature type="transmembrane region" description="Helical" evidence="1">
    <location>
        <begin position="167"/>
        <end position="186"/>
    </location>
</feature>
<feature type="transmembrane region" description="Helical" evidence="1">
    <location>
        <begin position="198"/>
        <end position="218"/>
    </location>
</feature>
<evidence type="ECO:0000313" key="2">
    <source>
        <dbReference type="EMBL" id="MBF8378393.1"/>
    </source>
</evidence>
<name>A0ABS0F535_9BACL</name>
<keyword evidence="1" id="KW-1133">Transmembrane helix</keyword>
<feature type="transmembrane region" description="Helical" evidence="1">
    <location>
        <begin position="102"/>
        <end position="120"/>
    </location>
</feature>
<feature type="transmembrane region" description="Helical" evidence="1">
    <location>
        <begin position="50"/>
        <end position="68"/>
    </location>
</feature>
<evidence type="ECO:0000313" key="3">
    <source>
        <dbReference type="Proteomes" id="UP000642910"/>
    </source>
</evidence>